<dbReference type="GO" id="GO:0140682">
    <property type="term" value="F:FAD-dependent H3K4me/H3K4me3 demethylase activity"/>
    <property type="evidence" value="ECO:0007669"/>
    <property type="project" value="UniProtKB-ARBA"/>
</dbReference>
<evidence type="ECO:0000313" key="9">
    <source>
        <dbReference type="Proteomes" id="UP000001307"/>
    </source>
</evidence>
<comment type="cofactor">
    <cofactor evidence="1">
        <name>FAD</name>
        <dbReference type="ChEBI" id="CHEBI:57692"/>
    </cofactor>
</comment>
<accession>E4WUD7</accession>
<keyword evidence="9" id="KW-1185">Reference proteome</keyword>
<evidence type="ECO:0000256" key="3">
    <source>
        <dbReference type="ARBA" id="ARBA00022630"/>
    </source>
</evidence>
<dbReference type="InterPro" id="IPR036188">
    <property type="entry name" value="FAD/NAD-bd_sf"/>
</dbReference>
<dbReference type="SUPFAM" id="SSF46689">
    <property type="entry name" value="Homeodomain-like"/>
    <property type="match status" value="1"/>
</dbReference>
<comment type="similarity">
    <text evidence="2">Belongs to the flavin monoamine oxidase family.</text>
</comment>
<dbReference type="InterPro" id="IPR036388">
    <property type="entry name" value="WH-like_DNA-bd_sf"/>
</dbReference>
<dbReference type="SUPFAM" id="SSF51905">
    <property type="entry name" value="FAD/NAD(P)-binding domain"/>
    <property type="match status" value="1"/>
</dbReference>
<evidence type="ECO:0000256" key="1">
    <source>
        <dbReference type="ARBA" id="ARBA00001974"/>
    </source>
</evidence>
<dbReference type="OrthoDB" id="2219495at2759"/>
<evidence type="ECO:0000259" key="7">
    <source>
        <dbReference type="PROSITE" id="PS50934"/>
    </source>
</evidence>
<evidence type="ECO:0000313" key="8">
    <source>
        <dbReference type="EMBL" id="CBY07089.1"/>
    </source>
</evidence>
<dbReference type="Gene3D" id="3.50.50.60">
    <property type="entry name" value="FAD/NAD(P)-binding domain"/>
    <property type="match status" value="1"/>
</dbReference>
<evidence type="ECO:0000256" key="2">
    <source>
        <dbReference type="ARBA" id="ARBA00005995"/>
    </source>
</evidence>
<dbReference type="Pfam" id="PF01593">
    <property type="entry name" value="Amino_oxidase"/>
    <property type="match status" value="1"/>
</dbReference>
<name>E4WUD7_OIKDI</name>
<dbReference type="FunCoup" id="E4WUD7">
    <property type="interactions" value="1"/>
</dbReference>
<evidence type="ECO:0000256" key="5">
    <source>
        <dbReference type="ARBA" id="ARBA00023002"/>
    </source>
</evidence>
<dbReference type="Gene3D" id="3.90.660.10">
    <property type="match status" value="1"/>
</dbReference>
<dbReference type="PANTHER" id="PTHR10742:SF410">
    <property type="entry name" value="LYSINE-SPECIFIC HISTONE DEMETHYLASE 2"/>
    <property type="match status" value="1"/>
</dbReference>
<dbReference type="InterPro" id="IPR050281">
    <property type="entry name" value="Flavin_monoamine_oxidase"/>
</dbReference>
<keyword evidence="4" id="KW-0274">FAD</keyword>
<reference evidence="8" key="1">
    <citation type="journal article" date="2010" name="Science">
        <title>Plasticity of animal genome architecture unmasked by rapid evolution of a pelagic tunicate.</title>
        <authorList>
            <person name="Denoeud F."/>
            <person name="Henriet S."/>
            <person name="Mungpakdee S."/>
            <person name="Aury J.M."/>
            <person name="Da Silva C."/>
            <person name="Brinkmann H."/>
            <person name="Mikhaleva J."/>
            <person name="Olsen L.C."/>
            <person name="Jubin C."/>
            <person name="Canestro C."/>
            <person name="Bouquet J.M."/>
            <person name="Danks G."/>
            <person name="Poulain J."/>
            <person name="Campsteijn C."/>
            <person name="Adamski M."/>
            <person name="Cross I."/>
            <person name="Yadetie F."/>
            <person name="Muffato M."/>
            <person name="Louis A."/>
            <person name="Butcher S."/>
            <person name="Tsagkogeorga G."/>
            <person name="Konrad A."/>
            <person name="Singh S."/>
            <person name="Jensen M.F."/>
            <person name="Cong E.H."/>
            <person name="Eikeseth-Otteraa H."/>
            <person name="Noel B."/>
            <person name="Anthouard V."/>
            <person name="Porcel B.M."/>
            <person name="Kachouri-Lafond R."/>
            <person name="Nishino A."/>
            <person name="Ugolini M."/>
            <person name="Chourrout P."/>
            <person name="Nishida H."/>
            <person name="Aasland R."/>
            <person name="Huzurbazar S."/>
            <person name="Westhof E."/>
            <person name="Delsuc F."/>
            <person name="Lehrach H."/>
            <person name="Reinhardt R."/>
            <person name="Weissenbach J."/>
            <person name="Roy S.W."/>
            <person name="Artiguenave F."/>
            <person name="Postlethwait J.H."/>
            <person name="Manak J.R."/>
            <person name="Thompson E.M."/>
            <person name="Jaillon O."/>
            <person name="Du Pasquier L."/>
            <person name="Boudinot P."/>
            <person name="Liberles D.A."/>
            <person name="Volff J.N."/>
            <person name="Philippe H."/>
            <person name="Lenhard B."/>
            <person name="Roest Crollius H."/>
            <person name="Wincker P."/>
            <person name="Chourrout D."/>
        </authorList>
    </citation>
    <scope>NUCLEOTIDE SEQUENCE [LARGE SCALE GENOMIC DNA]</scope>
</reference>
<dbReference type="SUPFAM" id="SSF54373">
    <property type="entry name" value="FAD-linked reductases, C-terminal domain"/>
    <property type="match status" value="1"/>
</dbReference>
<dbReference type="PANTHER" id="PTHR10742">
    <property type="entry name" value="FLAVIN MONOAMINE OXIDASE"/>
    <property type="match status" value="1"/>
</dbReference>
<dbReference type="InterPro" id="IPR007526">
    <property type="entry name" value="SWIRM"/>
</dbReference>
<dbReference type="InterPro" id="IPR009057">
    <property type="entry name" value="Homeodomain-like_sf"/>
</dbReference>
<sequence length="882" mass="100344">MGCEKCTNSRLPQCDLKLVSSCFEEDLKGRELQHISALEHICYDCLNFLQNQDNGYKEWKIRWEQDSLSQGTLRFVTQIKLRVLMSRYKKCIDCKKWRRVQTAHLKEDKIIENDVDEDFLQKFTCQNGHLRQENVYTEVGASYARLTLSKSCEPKEELSPMTKTLSFVSTICYPPLLKFSPAEKLFSGYYPDGVGQSVIDSSRSNFFWTIYYFYLIFRKCELIENDDEKGTPKKKTPRKVYRNRFFPSRKPRNTNSKGSCFALRNRRPFYQPGDNPAALTLKPDSFEPDEVAHYQSFPPAAQRLILAVRNLVVSMWSISPTILVTPDSCMQNAIIRGYIRAALPELFNLVIEFLTIKGIINFGIFEDIKRPLVLKNVPQKERETIVVVGAGPAGISTARQLHNFGFNVKVLEARNRIGGRVHDVWAPRVAAGAMVINGCQNNPIITMSRQIYHDVHILGSQCDLFVKSESIARGPDIRMEHHFNTILDILSDWRLDKKEDIPLIDAINLAHKEYVSQSHERYSKMEMKLLDFHINNLEYACGASLASVSALNWDQNERFPQFGGDHAIVTHGFSDVLEEVSKPLNILFEKPVAKIDHSGEKVIVETTSGEKIEADRCVVTIPIALMKKKTISFTPDLSPRKWRAVENIGAGLIEKCLLRFDSKWWSYKIGGADFFGSISVSGSDSGVDADDEHDTSGIFNVFYDIPCPESDHFTLMSIAAGASLEIYHSMSDAQLVSSAMATLQEIFKEITVPEALDFHITRWGKEEYSQMSYSFVKLGSSGSDYDEMAEPASDRLFFAGEATNRHYPQTVTGAYLSGVREAARIFTLEHRKRNPESKFYSDSIIKPELKSFLPQKRKSEAPQVKKPSKKIERRKSEPIPSM</sequence>
<dbReference type="Proteomes" id="UP000001307">
    <property type="component" value="Unassembled WGS sequence"/>
</dbReference>
<organism evidence="8">
    <name type="scientific">Oikopleura dioica</name>
    <name type="common">Tunicate</name>
    <dbReference type="NCBI Taxonomy" id="34765"/>
    <lineage>
        <taxon>Eukaryota</taxon>
        <taxon>Metazoa</taxon>
        <taxon>Chordata</taxon>
        <taxon>Tunicata</taxon>
        <taxon>Appendicularia</taxon>
        <taxon>Copelata</taxon>
        <taxon>Oikopleuridae</taxon>
        <taxon>Oikopleura</taxon>
    </lineage>
</organism>
<protein>
    <recommendedName>
        <fullName evidence="7">SWIRM domain-containing protein</fullName>
    </recommendedName>
</protein>
<dbReference type="EMBL" id="FN653016">
    <property type="protein sequence ID" value="CBY07089.1"/>
    <property type="molecule type" value="Genomic_DNA"/>
</dbReference>
<dbReference type="InParanoid" id="E4WUD7"/>
<dbReference type="InterPro" id="IPR002937">
    <property type="entry name" value="Amino_oxidase"/>
</dbReference>
<proteinExistence type="inferred from homology"/>
<feature type="region of interest" description="Disordered" evidence="6">
    <location>
        <begin position="851"/>
        <end position="882"/>
    </location>
</feature>
<gene>
    <name evidence="8" type="ORF">GSOID_T00006174001</name>
</gene>
<feature type="domain" description="SWIRM" evidence="7">
    <location>
        <begin position="272"/>
        <end position="371"/>
    </location>
</feature>
<dbReference type="Gene3D" id="1.10.10.10">
    <property type="entry name" value="Winged helix-like DNA-binding domain superfamily/Winged helix DNA-binding domain"/>
    <property type="match status" value="1"/>
</dbReference>
<evidence type="ECO:0000256" key="6">
    <source>
        <dbReference type="SAM" id="MobiDB-lite"/>
    </source>
</evidence>
<dbReference type="PROSITE" id="PS50934">
    <property type="entry name" value="SWIRM"/>
    <property type="match status" value="1"/>
</dbReference>
<dbReference type="AlphaFoldDB" id="E4WUD7"/>
<evidence type="ECO:0000256" key="4">
    <source>
        <dbReference type="ARBA" id="ARBA00022827"/>
    </source>
</evidence>
<keyword evidence="5" id="KW-0560">Oxidoreductase</keyword>
<keyword evidence="3" id="KW-0285">Flavoprotein</keyword>